<evidence type="ECO:0000259" key="3">
    <source>
        <dbReference type="Pfam" id="PF00542"/>
    </source>
</evidence>
<dbReference type="GO" id="GO:0003729">
    <property type="term" value="F:mRNA binding"/>
    <property type="evidence" value="ECO:0007669"/>
    <property type="project" value="TreeGrafter"/>
</dbReference>
<protein>
    <recommendedName>
        <fullName evidence="3">Large ribosomal subunit protein bL12 C-terminal domain-containing protein</fullName>
    </recommendedName>
</protein>
<proteinExistence type="predicted"/>
<keyword evidence="2" id="KW-0687">Ribonucleoprotein</keyword>
<dbReference type="GO" id="GO:0022625">
    <property type="term" value="C:cytosolic large ribosomal subunit"/>
    <property type="evidence" value="ECO:0007669"/>
    <property type="project" value="TreeGrafter"/>
</dbReference>
<accession>A0A8J3Z9J2</accession>
<dbReference type="EMBL" id="BOPG01000049">
    <property type="protein sequence ID" value="GIJ59879.1"/>
    <property type="molecule type" value="Genomic_DNA"/>
</dbReference>
<evidence type="ECO:0000313" key="5">
    <source>
        <dbReference type="Proteomes" id="UP000612585"/>
    </source>
</evidence>
<dbReference type="GO" id="GO:0006412">
    <property type="term" value="P:translation"/>
    <property type="evidence" value="ECO:0007669"/>
    <property type="project" value="InterPro"/>
</dbReference>
<dbReference type="Pfam" id="PF00542">
    <property type="entry name" value="Ribosomal_L12"/>
    <property type="match status" value="1"/>
</dbReference>
<dbReference type="InterPro" id="IPR000206">
    <property type="entry name" value="Ribosomal_bL12"/>
</dbReference>
<keyword evidence="1" id="KW-0689">Ribosomal protein</keyword>
<sequence>MAGMWKVLLIVILVLVALVLLRSMFMRRGRGGELFVTEATGRPAIAPAGMKESIDSRELEFEVIRLLEQRKKILAIKLVRQHVRLGLKEAKDLVEEVERTGHLRLAHLPNAPFVAQEDVLDQARWLKREGKAIEAIKLIRQRTGLGLREAKDAYDRL</sequence>
<feature type="domain" description="Large ribosomal subunit protein bL12 C-terminal" evidence="3">
    <location>
        <begin position="69"/>
        <end position="98"/>
    </location>
</feature>
<dbReference type="SUPFAM" id="SSF54736">
    <property type="entry name" value="ClpS-like"/>
    <property type="match status" value="1"/>
</dbReference>
<dbReference type="PANTHER" id="PTHR45987">
    <property type="entry name" value="39S RIBOSOMAL PROTEIN L12"/>
    <property type="match status" value="1"/>
</dbReference>
<dbReference type="PANTHER" id="PTHR45987:SF4">
    <property type="entry name" value="LARGE RIBOSOMAL SUBUNIT PROTEIN BL12M"/>
    <property type="match status" value="1"/>
</dbReference>
<organism evidence="4 5">
    <name type="scientific">Virgisporangium aurantiacum</name>
    <dbReference type="NCBI Taxonomy" id="175570"/>
    <lineage>
        <taxon>Bacteria</taxon>
        <taxon>Bacillati</taxon>
        <taxon>Actinomycetota</taxon>
        <taxon>Actinomycetes</taxon>
        <taxon>Micromonosporales</taxon>
        <taxon>Micromonosporaceae</taxon>
        <taxon>Virgisporangium</taxon>
    </lineage>
</organism>
<comment type="caution">
    <text evidence="4">The sequence shown here is derived from an EMBL/GenBank/DDBJ whole genome shotgun (WGS) entry which is preliminary data.</text>
</comment>
<name>A0A8J3Z9J2_9ACTN</name>
<dbReference type="InterPro" id="IPR013823">
    <property type="entry name" value="Ribosomal_bL12_C"/>
</dbReference>
<dbReference type="Gene3D" id="3.30.1390.10">
    <property type="match status" value="2"/>
</dbReference>
<evidence type="ECO:0000313" key="4">
    <source>
        <dbReference type="EMBL" id="GIJ59879.1"/>
    </source>
</evidence>
<dbReference type="GO" id="GO:0003735">
    <property type="term" value="F:structural constituent of ribosome"/>
    <property type="evidence" value="ECO:0007669"/>
    <property type="project" value="InterPro"/>
</dbReference>
<evidence type="ECO:0000256" key="1">
    <source>
        <dbReference type="ARBA" id="ARBA00022980"/>
    </source>
</evidence>
<dbReference type="Proteomes" id="UP000612585">
    <property type="component" value="Unassembled WGS sequence"/>
</dbReference>
<reference evidence="4" key="1">
    <citation type="submission" date="2021-01" db="EMBL/GenBank/DDBJ databases">
        <title>Whole genome shotgun sequence of Virgisporangium aurantiacum NBRC 16421.</title>
        <authorList>
            <person name="Komaki H."/>
            <person name="Tamura T."/>
        </authorList>
    </citation>
    <scope>NUCLEOTIDE SEQUENCE</scope>
    <source>
        <strain evidence="4">NBRC 16421</strain>
    </source>
</reference>
<dbReference type="InterPro" id="IPR014719">
    <property type="entry name" value="Ribosomal_bL12_C/ClpS-like"/>
</dbReference>
<gene>
    <name evidence="4" type="ORF">Vau01_073950</name>
</gene>
<keyword evidence="5" id="KW-1185">Reference proteome</keyword>
<dbReference type="AlphaFoldDB" id="A0A8J3Z9J2"/>
<evidence type="ECO:0000256" key="2">
    <source>
        <dbReference type="ARBA" id="ARBA00023274"/>
    </source>
</evidence>